<feature type="region of interest" description="Disordered" evidence="5">
    <location>
        <begin position="38"/>
        <end position="57"/>
    </location>
</feature>
<evidence type="ECO:0000313" key="7">
    <source>
        <dbReference type="EMBL" id="CAF9903197.1"/>
    </source>
</evidence>
<sequence>MTSDELPPQAVSIKRAVSKGTCTAATVEALEQIYRNSQNRKPPLATRIASTRRPQTQTVNIEASKARGRKPRKQAPIAVLDDHEDILPVLSSRDKFKLATFVVNNSLRVLASIAQSSSRSPTKLNTPLSKHASVQTYTGDLGAHLQAPLRSLPVNQVMNSAEERCSEARSWPATPEGKASGLLATAKCGSVAFAILRSIDAQKLSEIQVAHLQLEQGMSVFIGKLITLGLYEMAVEELQILRSRLEILEAPSTLGNTSTRLAGKSSTQVPKSSTGESLPDLLNFHNIKAKGQSLDLMITSQFQVLKVISAKRNANAVEAAIRYLDLDWPSSPTSFIERQIDQRHPQTSVKAVQQFESLSRILFQLCNGPRSGEQHRMSNKSICPSVEFQIYVLATKIRLKWWEIAQHQGDASKEIVRPFEKCLASFRQRSSLTVKENYLLFQEQGERLLTYLHDLRGSPVRNVEQALSEIQLMLANGAQESSQFKDADRWLDESHQTLLLLAPTSQICVLMCRQASLYVRLQARGESEHIILSEMTDLSTLLEHDMGASPKEISEIMTELNAFRKTLLAMVRTHYQKPISAEDKSLDLLVRCSKILCSAIKFISDVTDKLRKGKDGETHSEPQLSMWNLILQIVDPFIESLAMLAKLSMACSPKHWGSIDVGLQCSIALARNSDSDFNYKGSIPNVRSSTTSCLVSISNAYWCRFLNQRKSSASHSELQDLLAASIEAVSDQTTSVQDAALLSVKLEKQASLYESSNEYFKAAETHANITKTLIANGSVSSAAEAAAKDSLNVMFKKTAVFSVISRCLGSYATATTEVLSVQSILDFKELSIVERGLILEHQLAAHSSIMSSRGYSAKGLKAMNQLASTLLSLYNPGEYPIRRLRVCLKLVQLNSGHSLDFNQRIQEQLLWNPTNNEQGFSPGQDVGLQQYYNHLCTRRNLYAELSAKVPNPKCLDHLLDAWYNLLQESHDWPAVELCVDDIADWMVQLRALVQILDLKGLELQRVSALQLLVKLYEMADPIQLANLIPTLTALGVQVARLGYSGSAGLIFRQAQRYMSTMTTSTQDTIGWHLAYAEYLVSIGNHDKSESHLAIARVLFHDYGHKKLPANQAIELFSTAASVYAQLSASRGDSSKALFFCRLRVKLLHRLWSGPEDRVSRPINHELKLNVEVENIAESMTSLSINNPSRPPASTRGGTELNESDKHSLIPQLFSALTNLAEAYAHEGLLPESQYYMEQSAKISSNSSSTVFQTRYHAQLGHYLVRGERFESGESHLNKAEATSTSEEPNRHLVILQLGRAEKYIKSGELTPAMSSLESADGTLEKMMQIKSMDRLRSKQTNVALLEASLPSKSGIRSKSKTLTNKGAACKTIASETASARPRANELSALQYTRARLLRRQASIALKAGDLDRADSLLGTAAQHIPTSFDFITQTSLTAKSALGRALANMASDLVFCVIPESTTCYPSIRPMSGHQDTLRDETEEKPANQTALAKSKSCKVNTKAVKPPGTAILPSFIELLNRSQEELNKIRGLAVSAGSTMYLHSLVDGLMRVLMMLSAFPHSKAVCMQTPLFAMYGTEIGRTIAMARQHLTLGIERQISQAKVAAGWPSNDSNLALSGDPIPSDLASFQSQYLDIIPKSWMVLSLTLSESRDEIRITKFRSCHGPFILNLPLDRHSQDRDEETFSFEQGRAELRDIVTLANYSTHDAPDPSRKGAKSAWWEARAALDARLKDLLVNVESIWFGGFRGIFDNNVGSPDLLSRFQQSLNNILDKYLPSRQKQTKVKMYDRVILDSHVLELFVALGNPSERELDEDLLDLLYFVIDILQFHGERNAYDEVDFDAMTIDLVDALRQYHEAASKQDDEASPHHTILILDKAMHCFPWESLPCLTGQAVSRLPSLGCLRDRILQFTEQQHLENTSPLDRMPTINRSKGAYVLNPSGDLTATQSRFEAPLEKLPDWTGIRNREPGEGEMKEFLESKDVFLYFGHGSGSQYIRSRTVQKLDKCAVALLMGCSSGALTEAGEFESYGTPINYMHAGCPAVLATLWDVTDKDIDRFSHATLEKWGLFEEPMLSDVVCGASPVKKGAKSSRGKSKVRKAKGVRNVYRSLDQAVAESRDSCIMRYLNGAAPVIYGVPVMLSR</sequence>
<comment type="catalytic activity">
    <reaction evidence="1">
        <text>All bonds known to be hydrolyzed by this endopeptidase have arginine in P1 and an acidic residue in P4. P6 is often occupied by an acidic residue or by a hydroxy-amino-acid residue, the phosphorylation of which enhances cleavage.</text>
        <dbReference type="EC" id="3.4.22.49"/>
    </reaction>
</comment>
<evidence type="ECO:0000313" key="8">
    <source>
        <dbReference type="Proteomes" id="UP000664521"/>
    </source>
</evidence>
<dbReference type="PROSITE" id="PS51700">
    <property type="entry name" value="SEPARIN"/>
    <property type="match status" value="1"/>
</dbReference>
<dbReference type="Gene3D" id="1.25.40.10">
    <property type="entry name" value="Tetratricopeptide repeat domain"/>
    <property type="match status" value="1"/>
</dbReference>
<proteinExistence type="predicted"/>
<dbReference type="OrthoDB" id="10255632at2759"/>
<dbReference type="GO" id="GO:0006508">
    <property type="term" value="P:proteolysis"/>
    <property type="evidence" value="ECO:0007669"/>
    <property type="project" value="InterPro"/>
</dbReference>
<dbReference type="PANTHER" id="PTHR12792:SF0">
    <property type="entry name" value="SEPARIN"/>
    <property type="match status" value="1"/>
</dbReference>
<protein>
    <recommendedName>
        <fullName evidence="2">separase</fullName>
        <ecNumber evidence="2">3.4.22.49</ecNumber>
    </recommendedName>
</protein>
<evidence type="ECO:0000256" key="5">
    <source>
        <dbReference type="SAM" id="MobiDB-lite"/>
    </source>
</evidence>
<gene>
    <name evidence="7" type="primary">ESPL1</name>
    <name evidence="7" type="ORF">HETSPECPRED_000151</name>
</gene>
<keyword evidence="8" id="KW-1185">Reference proteome</keyword>
<dbReference type="PANTHER" id="PTHR12792">
    <property type="entry name" value="EXTRA SPINDLE POLES 1-RELATED"/>
    <property type="match status" value="1"/>
</dbReference>
<feature type="region of interest" description="Disordered" evidence="5">
    <location>
        <begin position="1181"/>
        <end position="1203"/>
    </location>
</feature>
<evidence type="ECO:0000256" key="1">
    <source>
        <dbReference type="ARBA" id="ARBA00000451"/>
    </source>
</evidence>
<dbReference type="GO" id="GO:0005737">
    <property type="term" value="C:cytoplasm"/>
    <property type="evidence" value="ECO:0007669"/>
    <property type="project" value="TreeGrafter"/>
</dbReference>
<accession>A0A8H3EFV0</accession>
<dbReference type="EMBL" id="CAJPDS010000001">
    <property type="protein sequence ID" value="CAF9903197.1"/>
    <property type="molecule type" value="Genomic_DNA"/>
</dbReference>
<dbReference type="GO" id="GO:0005634">
    <property type="term" value="C:nucleus"/>
    <property type="evidence" value="ECO:0007669"/>
    <property type="project" value="InterPro"/>
</dbReference>
<dbReference type="GO" id="GO:0051307">
    <property type="term" value="P:meiotic chromosome separation"/>
    <property type="evidence" value="ECO:0007669"/>
    <property type="project" value="TreeGrafter"/>
</dbReference>
<feature type="compositionally biased region" description="Polar residues" evidence="5">
    <location>
        <begin position="48"/>
        <end position="57"/>
    </location>
</feature>
<feature type="region of interest" description="Disordered" evidence="5">
    <location>
        <begin position="1469"/>
        <end position="1493"/>
    </location>
</feature>
<name>A0A8H3EFV0_9LECA</name>
<evidence type="ECO:0000256" key="3">
    <source>
        <dbReference type="ARBA" id="ARBA00022801"/>
    </source>
</evidence>
<dbReference type="GO" id="GO:0044732">
    <property type="term" value="C:mitotic spindle pole body"/>
    <property type="evidence" value="ECO:0007669"/>
    <property type="project" value="TreeGrafter"/>
</dbReference>
<dbReference type="Proteomes" id="UP000664521">
    <property type="component" value="Unassembled WGS sequence"/>
</dbReference>
<organism evidence="7 8">
    <name type="scientific">Heterodermia speciosa</name>
    <dbReference type="NCBI Taxonomy" id="116794"/>
    <lineage>
        <taxon>Eukaryota</taxon>
        <taxon>Fungi</taxon>
        <taxon>Dikarya</taxon>
        <taxon>Ascomycota</taxon>
        <taxon>Pezizomycotina</taxon>
        <taxon>Lecanoromycetes</taxon>
        <taxon>OSLEUM clade</taxon>
        <taxon>Lecanoromycetidae</taxon>
        <taxon>Caliciales</taxon>
        <taxon>Physciaceae</taxon>
        <taxon>Heterodermia</taxon>
    </lineage>
</organism>
<keyword evidence="4" id="KW-0159">Chromosome partition</keyword>
<dbReference type="InterPro" id="IPR011990">
    <property type="entry name" value="TPR-like_helical_dom_sf"/>
</dbReference>
<feature type="compositionally biased region" description="Basic and acidic residues" evidence="5">
    <location>
        <begin position="1476"/>
        <end position="1486"/>
    </location>
</feature>
<dbReference type="SUPFAM" id="SSF48452">
    <property type="entry name" value="TPR-like"/>
    <property type="match status" value="1"/>
</dbReference>
<dbReference type="Pfam" id="PF03568">
    <property type="entry name" value="Separin_C"/>
    <property type="match status" value="1"/>
</dbReference>
<reference evidence="7" key="1">
    <citation type="submission" date="2021-03" db="EMBL/GenBank/DDBJ databases">
        <authorList>
            <person name="Tagirdzhanova G."/>
        </authorList>
    </citation>
    <scope>NUCLEOTIDE SEQUENCE</scope>
</reference>
<dbReference type="EC" id="3.4.22.49" evidence="2"/>
<evidence type="ECO:0000256" key="4">
    <source>
        <dbReference type="ARBA" id="ARBA00022829"/>
    </source>
</evidence>
<dbReference type="InterPro" id="IPR005314">
    <property type="entry name" value="Peptidase_C50"/>
</dbReference>
<evidence type="ECO:0000256" key="2">
    <source>
        <dbReference type="ARBA" id="ARBA00012489"/>
    </source>
</evidence>
<feature type="domain" description="Peptidase C50" evidence="6">
    <location>
        <begin position="1930"/>
        <end position="2025"/>
    </location>
</feature>
<dbReference type="InterPro" id="IPR030397">
    <property type="entry name" value="SEPARIN_core_dom"/>
</dbReference>
<dbReference type="GO" id="GO:0004197">
    <property type="term" value="F:cysteine-type endopeptidase activity"/>
    <property type="evidence" value="ECO:0007669"/>
    <property type="project" value="InterPro"/>
</dbReference>
<dbReference type="GO" id="GO:0072686">
    <property type="term" value="C:mitotic spindle"/>
    <property type="evidence" value="ECO:0007669"/>
    <property type="project" value="TreeGrafter"/>
</dbReference>
<keyword evidence="3" id="KW-0378">Hydrolase</keyword>
<evidence type="ECO:0000259" key="6">
    <source>
        <dbReference type="PROSITE" id="PS51700"/>
    </source>
</evidence>
<comment type="caution">
    <text evidence="7">The sequence shown here is derived from an EMBL/GenBank/DDBJ whole genome shotgun (WGS) entry which is preliminary data.</text>
</comment>